<evidence type="ECO:0000259" key="2">
    <source>
        <dbReference type="Pfam" id="PF14588"/>
    </source>
</evidence>
<dbReference type="Gene3D" id="3.30.1330.40">
    <property type="entry name" value="RutC-like"/>
    <property type="match status" value="1"/>
</dbReference>
<gene>
    <name evidence="3" type="ORF">HZF10_01890</name>
</gene>
<comment type="caution">
    <text evidence="3">The sequence shown here is derived from an EMBL/GenBank/DDBJ whole genome shotgun (WGS) entry which is preliminary data.</text>
</comment>
<dbReference type="PANTHER" id="PTHR43760">
    <property type="entry name" value="ENDORIBONUCLEASE-RELATED"/>
    <property type="match status" value="1"/>
</dbReference>
<proteinExistence type="predicted"/>
<protein>
    <submittedName>
        <fullName evidence="3">RidA family protein</fullName>
    </submittedName>
</protein>
<accession>A0A7Y8XZH5</accession>
<feature type="domain" description="Endoribonuclease L-PSP/chorismate mutase-like" evidence="2">
    <location>
        <begin position="46"/>
        <end position="170"/>
    </location>
</feature>
<evidence type="ECO:0000313" key="3">
    <source>
        <dbReference type="EMBL" id="NYA69655.1"/>
    </source>
</evidence>
<name>A0A7Y8XZH5_9FLAO</name>
<dbReference type="InterPro" id="IPR013813">
    <property type="entry name" value="Endoribo_LPSP/chorism_mut-like"/>
</dbReference>
<dbReference type="Pfam" id="PF14588">
    <property type="entry name" value="YjgF_endoribonc"/>
    <property type="match status" value="1"/>
</dbReference>
<reference evidence="3 4" key="1">
    <citation type="submission" date="2020-07" db="EMBL/GenBank/DDBJ databases">
        <authorList>
            <person name="Sun Q."/>
        </authorList>
    </citation>
    <scope>NUCLEOTIDE SEQUENCE [LARGE SCALE GENOMIC DNA]</scope>
    <source>
        <strain evidence="3 4">MAH-1</strain>
    </source>
</reference>
<keyword evidence="4" id="KW-1185">Reference proteome</keyword>
<dbReference type="InterPro" id="IPR035959">
    <property type="entry name" value="RutC-like_sf"/>
</dbReference>
<dbReference type="Proteomes" id="UP000535020">
    <property type="component" value="Unassembled WGS sequence"/>
</dbReference>
<dbReference type="RefSeq" id="WP_176004476.1">
    <property type="nucleotide sequence ID" value="NZ_JABWMI010000003.1"/>
</dbReference>
<evidence type="ECO:0000256" key="1">
    <source>
        <dbReference type="SAM" id="SignalP"/>
    </source>
</evidence>
<dbReference type="SUPFAM" id="SSF55298">
    <property type="entry name" value="YjgF-like"/>
    <property type="match status" value="1"/>
</dbReference>
<dbReference type="CDD" id="cd02199">
    <property type="entry name" value="YjgF_YER057c_UK114_like_1"/>
    <property type="match status" value="1"/>
</dbReference>
<dbReference type="PANTHER" id="PTHR43760:SF1">
    <property type="entry name" value="ENDORIBONUCLEASE L-PSP_CHORISMATE MUTASE-LIKE DOMAIN-CONTAINING PROTEIN"/>
    <property type="match status" value="1"/>
</dbReference>
<evidence type="ECO:0000313" key="4">
    <source>
        <dbReference type="Proteomes" id="UP000535020"/>
    </source>
</evidence>
<feature type="signal peptide" evidence="1">
    <location>
        <begin position="1"/>
        <end position="22"/>
    </location>
</feature>
<keyword evidence="1" id="KW-0732">Signal</keyword>
<dbReference type="AlphaFoldDB" id="A0A7Y8XZH5"/>
<feature type="chain" id="PRO_5030662064" evidence="1">
    <location>
        <begin position="23"/>
        <end position="183"/>
    </location>
</feature>
<organism evidence="3 4">
    <name type="scientific">Flavobacterium agri</name>
    <dbReference type="NCBI Taxonomy" id="2743471"/>
    <lineage>
        <taxon>Bacteria</taxon>
        <taxon>Pseudomonadati</taxon>
        <taxon>Bacteroidota</taxon>
        <taxon>Flavobacteriia</taxon>
        <taxon>Flavobacteriales</taxon>
        <taxon>Flavobacteriaceae</taxon>
        <taxon>Flavobacterium</taxon>
    </lineage>
</organism>
<sequence length="183" mass="20072">MGYPIIFIVMALLAIKTAVAQATPEQNLEEMGIILPKLPDPTSNSYVNLVRSGNYVFVSGKGPLTHDSKYVTGKVNRDISLDEAKEAARLCAIHHIAILKQELGNLAGIKKVIKVSGFINSDPDFNDFPAVMDAFSNVFIAVFGEKGKHTRTAIGANSLPFNWVLEVEIVVEVTDSKRRMKEN</sequence>
<dbReference type="EMBL" id="JACBJI010000001">
    <property type="protein sequence ID" value="NYA69655.1"/>
    <property type="molecule type" value="Genomic_DNA"/>
</dbReference>